<dbReference type="CDD" id="cd12148">
    <property type="entry name" value="fungal_TF_MHR"/>
    <property type="match status" value="1"/>
</dbReference>
<dbReference type="OMA" id="MSITHIM"/>
<reference evidence="8 9" key="1">
    <citation type="submission" date="2015-01" db="EMBL/GenBank/DDBJ databases">
        <title>The Genome Sequence of Exophiala mesophila CBS40295.</title>
        <authorList>
            <consortium name="The Broad Institute Genomics Platform"/>
            <person name="Cuomo C."/>
            <person name="de Hoog S."/>
            <person name="Gorbushina A."/>
            <person name="Stielow B."/>
            <person name="Teixiera M."/>
            <person name="Abouelleil A."/>
            <person name="Chapman S.B."/>
            <person name="Priest M."/>
            <person name="Young S.K."/>
            <person name="Wortman J."/>
            <person name="Nusbaum C."/>
            <person name="Birren B."/>
        </authorList>
    </citation>
    <scope>NUCLEOTIDE SEQUENCE [LARGE SCALE GENOMIC DNA]</scope>
    <source>
        <strain evidence="8 9">CBS 40295</strain>
    </source>
</reference>
<dbReference type="VEuPathDB" id="FungiDB:PV10_06101"/>
<keyword evidence="4" id="KW-0804">Transcription</keyword>
<name>A0A0D1XTU6_EXOME</name>
<dbReference type="Pfam" id="PF04082">
    <property type="entry name" value="Fungal_trans"/>
    <property type="match status" value="1"/>
</dbReference>
<evidence type="ECO:0000256" key="3">
    <source>
        <dbReference type="ARBA" id="ARBA00023125"/>
    </source>
</evidence>
<dbReference type="SMART" id="SM00906">
    <property type="entry name" value="Fungal_trans"/>
    <property type="match status" value="1"/>
</dbReference>
<dbReference type="InterPro" id="IPR036864">
    <property type="entry name" value="Zn2-C6_fun-type_DNA-bd_sf"/>
</dbReference>
<organism evidence="8 9">
    <name type="scientific">Exophiala mesophila</name>
    <name type="common">Black yeast-like fungus</name>
    <dbReference type="NCBI Taxonomy" id="212818"/>
    <lineage>
        <taxon>Eukaryota</taxon>
        <taxon>Fungi</taxon>
        <taxon>Dikarya</taxon>
        <taxon>Ascomycota</taxon>
        <taxon>Pezizomycotina</taxon>
        <taxon>Eurotiomycetes</taxon>
        <taxon>Chaetothyriomycetidae</taxon>
        <taxon>Chaetothyriales</taxon>
        <taxon>Herpotrichiellaceae</taxon>
        <taxon>Exophiala</taxon>
    </lineage>
</organism>
<dbReference type="InterPro" id="IPR051127">
    <property type="entry name" value="Fungal_SecMet_Regulators"/>
</dbReference>
<evidence type="ECO:0000256" key="1">
    <source>
        <dbReference type="ARBA" id="ARBA00022723"/>
    </source>
</evidence>
<dbReference type="CDD" id="cd00067">
    <property type="entry name" value="GAL4"/>
    <property type="match status" value="1"/>
</dbReference>
<keyword evidence="6" id="KW-1133">Transmembrane helix</keyword>
<proteinExistence type="predicted"/>
<keyword evidence="9" id="KW-1185">Reference proteome</keyword>
<feature type="domain" description="Zn(2)-C6 fungal-type" evidence="7">
    <location>
        <begin position="41"/>
        <end position="71"/>
    </location>
</feature>
<evidence type="ECO:0000313" key="9">
    <source>
        <dbReference type="Proteomes" id="UP000054302"/>
    </source>
</evidence>
<dbReference type="SMART" id="SM00066">
    <property type="entry name" value="GAL4"/>
    <property type="match status" value="1"/>
</dbReference>
<dbReference type="GO" id="GO:0008270">
    <property type="term" value="F:zinc ion binding"/>
    <property type="evidence" value="ECO:0007669"/>
    <property type="project" value="InterPro"/>
</dbReference>
<evidence type="ECO:0000256" key="5">
    <source>
        <dbReference type="ARBA" id="ARBA00023242"/>
    </source>
</evidence>
<dbReference type="GeneID" id="27323946"/>
<gene>
    <name evidence="8" type="ORF">PV10_06101</name>
</gene>
<feature type="transmembrane region" description="Helical" evidence="6">
    <location>
        <begin position="604"/>
        <end position="626"/>
    </location>
</feature>
<dbReference type="Gene3D" id="4.10.240.10">
    <property type="entry name" value="Zn(2)-C6 fungal-type DNA-binding domain"/>
    <property type="match status" value="1"/>
</dbReference>
<dbReference type="PANTHER" id="PTHR47424">
    <property type="entry name" value="REGULATORY PROTEIN GAL4"/>
    <property type="match status" value="1"/>
</dbReference>
<dbReference type="GO" id="GO:0005634">
    <property type="term" value="C:nucleus"/>
    <property type="evidence" value="ECO:0007669"/>
    <property type="project" value="TreeGrafter"/>
</dbReference>
<evidence type="ECO:0000256" key="4">
    <source>
        <dbReference type="ARBA" id="ARBA00023163"/>
    </source>
</evidence>
<dbReference type="HOGENOM" id="CLU_008511_0_1_1"/>
<dbReference type="Pfam" id="PF00172">
    <property type="entry name" value="Zn_clus"/>
    <property type="match status" value="1"/>
</dbReference>
<accession>A0A0D1XTU6</accession>
<keyword evidence="3" id="KW-0238">DNA-binding</keyword>
<keyword evidence="5" id="KW-0539">Nucleus</keyword>
<evidence type="ECO:0000256" key="2">
    <source>
        <dbReference type="ARBA" id="ARBA00023015"/>
    </source>
</evidence>
<keyword evidence="6" id="KW-0812">Transmembrane</keyword>
<dbReference type="InterPro" id="IPR001138">
    <property type="entry name" value="Zn2Cys6_DnaBD"/>
</dbReference>
<dbReference type="GO" id="GO:0000978">
    <property type="term" value="F:RNA polymerase II cis-regulatory region sequence-specific DNA binding"/>
    <property type="evidence" value="ECO:0007669"/>
    <property type="project" value="TreeGrafter"/>
</dbReference>
<dbReference type="GO" id="GO:0000981">
    <property type="term" value="F:DNA-binding transcription factor activity, RNA polymerase II-specific"/>
    <property type="evidence" value="ECO:0007669"/>
    <property type="project" value="InterPro"/>
</dbReference>
<dbReference type="EMBL" id="KN847523">
    <property type="protein sequence ID" value="KIV91581.1"/>
    <property type="molecule type" value="Genomic_DNA"/>
</dbReference>
<keyword evidence="6" id="KW-0472">Membrane</keyword>
<evidence type="ECO:0000259" key="7">
    <source>
        <dbReference type="PROSITE" id="PS50048"/>
    </source>
</evidence>
<dbReference type="InterPro" id="IPR007219">
    <property type="entry name" value="XnlR_reg_dom"/>
</dbReference>
<dbReference type="RefSeq" id="XP_016223155.1">
    <property type="nucleotide sequence ID" value="XM_016370862.1"/>
</dbReference>
<dbReference type="PANTHER" id="PTHR47424:SF3">
    <property type="entry name" value="REGULATORY PROTEIN GAL4"/>
    <property type="match status" value="1"/>
</dbReference>
<keyword evidence="1" id="KW-0479">Metal-binding</keyword>
<dbReference type="SUPFAM" id="SSF57701">
    <property type="entry name" value="Zn2/Cys6 DNA-binding domain"/>
    <property type="match status" value="1"/>
</dbReference>
<dbReference type="AlphaFoldDB" id="A0A0D1XTU6"/>
<dbReference type="PROSITE" id="PS00463">
    <property type="entry name" value="ZN2_CY6_FUNGAL_1"/>
    <property type="match status" value="1"/>
</dbReference>
<evidence type="ECO:0000256" key="6">
    <source>
        <dbReference type="SAM" id="Phobius"/>
    </source>
</evidence>
<dbReference type="Proteomes" id="UP000054302">
    <property type="component" value="Unassembled WGS sequence"/>
</dbReference>
<dbReference type="OrthoDB" id="424974at2759"/>
<keyword evidence="2" id="KW-0805">Transcription regulation</keyword>
<dbReference type="PROSITE" id="PS50048">
    <property type="entry name" value="ZN2_CY6_FUNGAL_2"/>
    <property type="match status" value="1"/>
</dbReference>
<dbReference type="GO" id="GO:0000435">
    <property type="term" value="P:positive regulation of transcription from RNA polymerase II promoter by galactose"/>
    <property type="evidence" value="ECO:0007669"/>
    <property type="project" value="TreeGrafter"/>
</dbReference>
<dbReference type="GO" id="GO:0006351">
    <property type="term" value="P:DNA-templated transcription"/>
    <property type="evidence" value="ECO:0007669"/>
    <property type="project" value="InterPro"/>
</dbReference>
<protein>
    <recommendedName>
        <fullName evidence="7">Zn(2)-C6 fungal-type domain-containing protein</fullName>
    </recommendedName>
</protein>
<dbReference type="STRING" id="212818.A0A0D1XTU6"/>
<sequence length="775" mass="85465">MSEEGVFPAVTSQGRRDINSGLLNGPNATGGSAKRRRIAVACSLCRSRKSRCNGGRPSCSLCLELEVDCIYEVAGREVPRSGVSERLSKIEDTLRFLVEKVGSSPDELTSSTALNECSPGYQPQCRDTPEVIAVPRTTGLGTESNEELSVDGMAAVTAPMGSEKRFFGPSSNIAFLQIVSRAASSALQNCLDPNQPANASHSLVSRITSPEASAIPSTPLCTSRVNPSMLPNEARSIYLMKLYFQDTGVMYPYISPSAVLGAYETFSKSHFSAVPQSWLSLFNAIFACATYLSVAPKRSTTKSLLQADVFFDRAVTLVVSCTLKTPDIPAVQTLLLLAQYCQGTQRANEVWMFHGLAVRAALQLGLHCPPEGGFPSEGSLDIRRRIWLGCIILDRTLGMTFGRPLSISENLGGLGLEFERTITETSASENEMLQINHEGEPDTNCFTITTARLYQILTEILREIYQDNIYNVIDIPSEVVLRNLVTVEAKLAHWKSTLPSQLALEPWLDSSTRRQEQSRYQQVFSRLSVVIRLRYLNARILLHRTILDRMLKAMASYERGSDPVHAPFLDNVTSDSLEICQDCAMEIIAIVDATSRTKALLGAWWFSIYYTFNASLILFGSLLLGLSRLEDRGHSHFRARAQNTERLSMLARYLRKTAPTIDQFENDTEVVRRIRRIVIKSVKVCITLAQTMNPADQVVINALQSHEGGEVQVGLGISEHQMMSGRQNAIQEFSLDAAPDFALDIDGDVFGFFADNDEDIFGNYGAGSEYHGLLG</sequence>
<evidence type="ECO:0000313" key="8">
    <source>
        <dbReference type="EMBL" id="KIV91581.1"/>
    </source>
</evidence>